<dbReference type="InterPro" id="IPR046889">
    <property type="entry name" value="Sp-CxC"/>
</dbReference>
<proteinExistence type="predicted"/>
<sequence length="76" mass="8761">MDLNAFKALLKEVDKDTQMAHQDYSKKSAVHKAALQVMQFEKDLYYGDIAQPRHIQKIKEIIEVNAEDIVNETNKA</sequence>
<dbReference type="AlphaFoldDB" id="U4K6T5"/>
<accession>U4K6T5</accession>
<organism evidence="1 2">
    <name type="scientific">Vibrio nigripulchritudo</name>
    <dbReference type="NCBI Taxonomy" id="28173"/>
    <lineage>
        <taxon>Bacteria</taxon>
        <taxon>Pseudomonadati</taxon>
        <taxon>Pseudomonadota</taxon>
        <taxon>Gammaproteobacteria</taxon>
        <taxon>Vibrionales</taxon>
        <taxon>Vibrionaceae</taxon>
        <taxon>Vibrio</taxon>
    </lineage>
</organism>
<gene>
    <name evidence="1" type="ORF">VIBNI_A2240</name>
</gene>
<evidence type="ECO:0000313" key="1">
    <source>
        <dbReference type="EMBL" id="CCO58316.1"/>
    </source>
</evidence>
<dbReference type="Proteomes" id="UP000016895">
    <property type="component" value="Chromosome 1"/>
</dbReference>
<dbReference type="STRING" id="28173.VIBNI_A2240"/>
<protein>
    <submittedName>
        <fullName evidence="1">Uncharacterized protein</fullName>
    </submittedName>
</protein>
<dbReference type="OrthoDB" id="5901748at2"/>
<dbReference type="PATRIC" id="fig|1260221.3.peg.2130"/>
<dbReference type="EMBL" id="FO203526">
    <property type="protein sequence ID" value="CCO58316.1"/>
    <property type="molecule type" value="Genomic_DNA"/>
</dbReference>
<dbReference type="RefSeq" id="WP_022551108.1">
    <property type="nucleotide sequence ID" value="NC_022528.1"/>
</dbReference>
<reference evidence="1 2" key="1">
    <citation type="journal article" date="2013" name="ISME J.">
        <title>Comparative genomics of pathogenic lineages of Vibrio nigripulchritudo identifies virulence-associated traits.</title>
        <authorList>
            <person name="Goudenege D."/>
            <person name="Labreuche Y."/>
            <person name="Krin E."/>
            <person name="Ansquer D."/>
            <person name="Mangenot S."/>
            <person name="Calteau A."/>
            <person name="Medigue C."/>
            <person name="Mazel D."/>
            <person name="Polz M.F."/>
            <person name="Le Roux F."/>
        </authorList>
    </citation>
    <scope>NUCLEOTIDE SEQUENCE [LARGE SCALE GENOMIC DNA]</scope>
    <source>
        <strain evidence="2">SnF1</strain>
    </source>
</reference>
<dbReference type="KEGG" id="vni:VIBNI_A2240"/>
<keyword evidence="2" id="KW-1185">Reference proteome</keyword>
<name>U4K6T5_9VIBR</name>
<dbReference type="Pfam" id="PF20304">
    <property type="entry name" value="Sp-CxC"/>
    <property type="match status" value="1"/>
</dbReference>
<evidence type="ECO:0000313" key="2">
    <source>
        <dbReference type="Proteomes" id="UP000016895"/>
    </source>
</evidence>